<gene>
    <name evidence="2" type="ORF">PG996_006954</name>
</gene>
<proteinExistence type="predicted"/>
<reference evidence="2 3" key="1">
    <citation type="submission" date="2023-01" db="EMBL/GenBank/DDBJ databases">
        <title>Analysis of 21 Apiospora genomes using comparative genomics revels a genus with tremendous synthesis potential of carbohydrate active enzymes and secondary metabolites.</title>
        <authorList>
            <person name="Sorensen T."/>
        </authorList>
    </citation>
    <scope>NUCLEOTIDE SEQUENCE [LARGE SCALE GENOMIC DNA]</scope>
    <source>
        <strain evidence="2 3">CBS 83171</strain>
    </source>
</reference>
<accession>A0ABR1V9H4</accession>
<dbReference type="Proteomes" id="UP001446871">
    <property type="component" value="Unassembled WGS sequence"/>
</dbReference>
<dbReference type="EMBL" id="JAQQWM010000004">
    <property type="protein sequence ID" value="KAK8067842.1"/>
    <property type="molecule type" value="Genomic_DNA"/>
</dbReference>
<name>A0ABR1V9H4_9PEZI</name>
<sequence length="115" mass="12379">MATLAADVKVHMAAQGVIKATSDNLEGTSSDPISRLAPIASEQAECHLGMTMVRLAFHAATDPSTSSAPPKHSPRIPSFFDTAESKHDDHNPIATAHFISNWTTTKLWCTWPSLP</sequence>
<evidence type="ECO:0000313" key="3">
    <source>
        <dbReference type="Proteomes" id="UP001446871"/>
    </source>
</evidence>
<evidence type="ECO:0000256" key="1">
    <source>
        <dbReference type="SAM" id="MobiDB-lite"/>
    </source>
</evidence>
<comment type="caution">
    <text evidence="2">The sequence shown here is derived from an EMBL/GenBank/DDBJ whole genome shotgun (WGS) entry which is preliminary data.</text>
</comment>
<protein>
    <submittedName>
        <fullName evidence="2">Uncharacterized protein</fullName>
    </submittedName>
</protein>
<evidence type="ECO:0000313" key="2">
    <source>
        <dbReference type="EMBL" id="KAK8067842.1"/>
    </source>
</evidence>
<keyword evidence="3" id="KW-1185">Reference proteome</keyword>
<organism evidence="2 3">
    <name type="scientific">Apiospora saccharicola</name>
    <dbReference type="NCBI Taxonomy" id="335842"/>
    <lineage>
        <taxon>Eukaryota</taxon>
        <taxon>Fungi</taxon>
        <taxon>Dikarya</taxon>
        <taxon>Ascomycota</taxon>
        <taxon>Pezizomycotina</taxon>
        <taxon>Sordariomycetes</taxon>
        <taxon>Xylariomycetidae</taxon>
        <taxon>Amphisphaeriales</taxon>
        <taxon>Apiosporaceae</taxon>
        <taxon>Apiospora</taxon>
    </lineage>
</organism>
<feature type="region of interest" description="Disordered" evidence="1">
    <location>
        <begin position="61"/>
        <end position="84"/>
    </location>
</feature>